<feature type="compositionally biased region" description="Low complexity" evidence="3">
    <location>
        <begin position="46"/>
        <end position="58"/>
    </location>
</feature>
<evidence type="ECO:0000256" key="3">
    <source>
        <dbReference type="SAM" id="MobiDB-lite"/>
    </source>
</evidence>
<evidence type="ECO:0000259" key="4">
    <source>
        <dbReference type="PROSITE" id="PS50071"/>
    </source>
</evidence>
<keyword evidence="5" id="KW-1185">Reference proteome</keyword>
<dbReference type="PANTHER" id="PTHR47656:SF1">
    <property type="entry name" value="HOMEOBOX PROTEIN MIXL1"/>
    <property type="match status" value="1"/>
</dbReference>
<dbReference type="InterPro" id="IPR009057">
    <property type="entry name" value="Homeodomain-like_sf"/>
</dbReference>
<protein>
    <submittedName>
        <fullName evidence="6">Homeobox protein Mix.1-like isoform X1</fullName>
    </submittedName>
</protein>
<dbReference type="GO" id="GO:0003677">
    <property type="term" value="F:DNA binding"/>
    <property type="evidence" value="ECO:0007669"/>
    <property type="project" value="UniProtKB-UniRule"/>
</dbReference>
<keyword evidence="1 2" id="KW-0539">Nucleus</keyword>
<keyword evidence="1 2" id="KW-0238">DNA-binding</keyword>
<feature type="compositionally biased region" description="Low complexity" evidence="3">
    <location>
        <begin position="328"/>
        <end position="342"/>
    </location>
</feature>
<dbReference type="Pfam" id="PF00046">
    <property type="entry name" value="Homeodomain"/>
    <property type="match status" value="1"/>
</dbReference>
<evidence type="ECO:0000256" key="1">
    <source>
        <dbReference type="PROSITE-ProRule" id="PRU00108"/>
    </source>
</evidence>
<feature type="region of interest" description="Disordered" evidence="3">
    <location>
        <begin position="39"/>
        <end position="74"/>
    </location>
</feature>
<evidence type="ECO:0000313" key="5">
    <source>
        <dbReference type="Proteomes" id="UP000515159"/>
    </source>
</evidence>
<evidence type="ECO:0000313" key="6">
    <source>
        <dbReference type="RefSeq" id="XP_033791477.1"/>
    </source>
</evidence>
<dbReference type="InParanoid" id="A0A6P8PT96"/>
<dbReference type="KEGG" id="gsh:117356419"/>
<dbReference type="GeneID" id="117356419"/>
<dbReference type="Gene3D" id="1.10.10.60">
    <property type="entry name" value="Homeodomain-like"/>
    <property type="match status" value="1"/>
</dbReference>
<dbReference type="GO" id="GO:0001228">
    <property type="term" value="F:DNA-binding transcription activator activity, RNA polymerase II-specific"/>
    <property type="evidence" value="ECO:0007669"/>
    <property type="project" value="InterPro"/>
</dbReference>
<feature type="domain" description="Homeobox" evidence="4">
    <location>
        <begin position="70"/>
        <end position="130"/>
    </location>
</feature>
<organism evidence="5 6">
    <name type="scientific">Geotrypetes seraphini</name>
    <name type="common">Gaboon caecilian</name>
    <name type="synonym">Caecilia seraphini</name>
    <dbReference type="NCBI Taxonomy" id="260995"/>
    <lineage>
        <taxon>Eukaryota</taxon>
        <taxon>Metazoa</taxon>
        <taxon>Chordata</taxon>
        <taxon>Craniata</taxon>
        <taxon>Vertebrata</taxon>
        <taxon>Euteleostomi</taxon>
        <taxon>Amphibia</taxon>
        <taxon>Gymnophiona</taxon>
        <taxon>Geotrypetes</taxon>
    </lineage>
</organism>
<dbReference type="InterPro" id="IPR042917">
    <property type="entry name" value="MIXL1"/>
</dbReference>
<keyword evidence="1 2" id="KW-0371">Homeobox</keyword>
<dbReference type="GO" id="GO:0005634">
    <property type="term" value="C:nucleus"/>
    <property type="evidence" value="ECO:0007669"/>
    <property type="project" value="UniProtKB-SubCell"/>
</dbReference>
<dbReference type="OrthoDB" id="6159439at2759"/>
<dbReference type="Proteomes" id="UP000515159">
    <property type="component" value="Chromosome 3"/>
</dbReference>
<proteinExistence type="predicted"/>
<dbReference type="RefSeq" id="XP_033791477.1">
    <property type="nucleotide sequence ID" value="XM_033935586.1"/>
</dbReference>
<feature type="DNA-binding region" description="Homeobox" evidence="1">
    <location>
        <begin position="72"/>
        <end position="131"/>
    </location>
</feature>
<dbReference type="SMART" id="SM00389">
    <property type="entry name" value="HOX"/>
    <property type="match status" value="1"/>
</dbReference>
<dbReference type="AlphaFoldDB" id="A0A6P8PT96"/>
<name>A0A6P8PT96_GEOSA</name>
<feature type="region of interest" description="Disordered" evidence="3">
    <location>
        <begin position="328"/>
        <end position="356"/>
    </location>
</feature>
<dbReference type="SUPFAM" id="SSF46689">
    <property type="entry name" value="Homeodomain-like"/>
    <property type="match status" value="1"/>
</dbReference>
<gene>
    <name evidence="6" type="primary">LOC117356419</name>
</gene>
<dbReference type="CDD" id="cd00086">
    <property type="entry name" value="homeodomain"/>
    <property type="match status" value="1"/>
</dbReference>
<reference evidence="6" key="1">
    <citation type="submission" date="2025-08" db="UniProtKB">
        <authorList>
            <consortium name="RefSeq"/>
        </authorList>
    </citation>
    <scope>IDENTIFICATION</scope>
</reference>
<dbReference type="GO" id="GO:0007492">
    <property type="term" value="P:endoderm development"/>
    <property type="evidence" value="ECO:0007669"/>
    <property type="project" value="InterPro"/>
</dbReference>
<comment type="subcellular location">
    <subcellularLocation>
        <location evidence="1 2">Nucleus</location>
    </subcellularLocation>
</comment>
<evidence type="ECO:0000256" key="2">
    <source>
        <dbReference type="RuleBase" id="RU000682"/>
    </source>
</evidence>
<accession>A0A6P8PT96</accession>
<dbReference type="PROSITE" id="PS50071">
    <property type="entry name" value="HOMEOBOX_2"/>
    <property type="match status" value="1"/>
</dbReference>
<dbReference type="PANTHER" id="PTHR47656">
    <property type="entry name" value="HOMEOBOX PROTEIN MIXL"/>
    <property type="match status" value="1"/>
</dbReference>
<sequence length="356" mass="39658">MKRRPVQDLFGGMSDLYLSAAGCSSASLEASPLLPFLPEERKADGSSDTVSSSSFPMSEPKPEAYQATPSSHRRKRTNFIKEQLDVLEKVFQINMFPDIYLRERLGSLLQLPESRIQVWFQNRRAKWRRQSRVTSTRQVMMAHMPTNAHSASCGYPPVPTPPLPVSVEQEQPKPAPQLLASTVQQLVPSLTSQHTNLCQVDEGPVSSNSCTTTQHWLPVQYKKPQEYYQGQKIGQSSQQYHTTMLPKSYVKMSCLDISEWSSRIPSQLGNLTEFDNFPPNRTIGPDMKVTIPPLPPSVASRFGHTGHYTTQVDLLSGRQASFYGPYSPVSDSSMSEKVSESGSEWEDGSSSVIVGL</sequence>
<dbReference type="GO" id="GO:0002244">
    <property type="term" value="P:hematopoietic progenitor cell differentiation"/>
    <property type="evidence" value="ECO:0007669"/>
    <property type="project" value="InterPro"/>
</dbReference>
<dbReference type="InterPro" id="IPR001356">
    <property type="entry name" value="HD"/>
</dbReference>